<dbReference type="AlphaFoldDB" id="C1FI56"/>
<dbReference type="PANTHER" id="PTHR31964">
    <property type="entry name" value="ADENINE NUCLEOTIDE ALPHA HYDROLASES-LIKE SUPERFAMILY PROTEIN"/>
    <property type="match status" value="1"/>
</dbReference>
<dbReference type="OrthoDB" id="843225at2759"/>
<feature type="compositionally biased region" description="Polar residues" evidence="1">
    <location>
        <begin position="125"/>
        <end position="137"/>
    </location>
</feature>
<proteinExistence type="predicted"/>
<dbReference type="Pfam" id="PF00582">
    <property type="entry name" value="Usp"/>
    <property type="match status" value="1"/>
</dbReference>
<protein>
    <recommendedName>
        <fullName evidence="2">UspA domain-containing protein</fullName>
    </recommendedName>
</protein>
<dbReference type="InterPro" id="IPR014729">
    <property type="entry name" value="Rossmann-like_a/b/a_fold"/>
</dbReference>
<feature type="compositionally biased region" description="Basic and acidic residues" evidence="1">
    <location>
        <begin position="141"/>
        <end position="154"/>
    </location>
</feature>
<feature type="region of interest" description="Disordered" evidence="1">
    <location>
        <begin position="117"/>
        <end position="162"/>
    </location>
</feature>
<evidence type="ECO:0000256" key="1">
    <source>
        <dbReference type="SAM" id="MobiDB-lite"/>
    </source>
</evidence>
<sequence length="162" mass="17473">MATPGPTFWQQIEANERARHAEDRRAAEAFIAKRFVPLLARVNVKHVVDVTRGDTNNWSVGEIVCNHAKMLRASCVVMAPHGRGRVKEFFVGSVCNHCLHRCEAPLVLVRPERVDADGKAKETSAVKSTAEEATQTVGDARGAEAKGERDEGDGGKAAGVSA</sequence>
<evidence type="ECO:0000313" key="3">
    <source>
        <dbReference type="EMBL" id="ACO69936.1"/>
    </source>
</evidence>
<dbReference type="InterPro" id="IPR006016">
    <property type="entry name" value="UspA"/>
</dbReference>
<accession>C1FI56</accession>
<dbReference type="EMBL" id="CP001576">
    <property type="protein sequence ID" value="ACO69936.1"/>
    <property type="molecule type" value="Genomic_DNA"/>
</dbReference>
<keyword evidence="4" id="KW-1185">Reference proteome</keyword>
<dbReference type="PANTHER" id="PTHR31964:SF113">
    <property type="entry name" value="USPA DOMAIN-CONTAINING PROTEIN"/>
    <property type="match status" value="1"/>
</dbReference>
<evidence type="ECO:0000313" key="4">
    <source>
        <dbReference type="Proteomes" id="UP000002009"/>
    </source>
</evidence>
<dbReference type="KEGG" id="mis:MICPUN_102582"/>
<reference evidence="3 4" key="1">
    <citation type="journal article" date="2009" name="Science">
        <title>Green evolution and dynamic adaptations revealed by genomes of the marine picoeukaryotes Micromonas.</title>
        <authorList>
            <person name="Worden A.Z."/>
            <person name="Lee J.H."/>
            <person name="Mock T."/>
            <person name="Rouze P."/>
            <person name="Simmons M.P."/>
            <person name="Aerts A.L."/>
            <person name="Allen A.E."/>
            <person name="Cuvelier M.L."/>
            <person name="Derelle E."/>
            <person name="Everett M.V."/>
            <person name="Foulon E."/>
            <person name="Grimwood J."/>
            <person name="Gundlach H."/>
            <person name="Henrissat B."/>
            <person name="Napoli C."/>
            <person name="McDonald S.M."/>
            <person name="Parker M.S."/>
            <person name="Rombauts S."/>
            <person name="Salamov A."/>
            <person name="Von Dassow P."/>
            <person name="Badger J.H."/>
            <person name="Coutinho P.M."/>
            <person name="Demir E."/>
            <person name="Dubchak I."/>
            <person name="Gentemann C."/>
            <person name="Eikrem W."/>
            <person name="Gready J.E."/>
            <person name="John U."/>
            <person name="Lanier W."/>
            <person name="Lindquist E.A."/>
            <person name="Lucas S."/>
            <person name="Mayer K.F."/>
            <person name="Moreau H."/>
            <person name="Not F."/>
            <person name="Otillar R."/>
            <person name="Panaud O."/>
            <person name="Pangilinan J."/>
            <person name="Paulsen I."/>
            <person name="Piegu B."/>
            <person name="Poliakov A."/>
            <person name="Robbens S."/>
            <person name="Schmutz J."/>
            <person name="Toulza E."/>
            <person name="Wyss T."/>
            <person name="Zelensky A."/>
            <person name="Zhou K."/>
            <person name="Armbrust E.V."/>
            <person name="Bhattacharya D."/>
            <person name="Goodenough U.W."/>
            <person name="Van de Peer Y."/>
            <person name="Grigoriev I.V."/>
        </authorList>
    </citation>
    <scope>NUCLEOTIDE SEQUENCE [LARGE SCALE GENOMIC DNA]</scope>
    <source>
        <strain evidence="4">RCC299 / NOUM17</strain>
    </source>
</reference>
<name>C1FI56_MICCC</name>
<feature type="domain" description="UspA" evidence="2">
    <location>
        <begin position="29"/>
        <end position="110"/>
    </location>
</feature>
<dbReference type="RefSeq" id="XP_002508678.1">
    <property type="nucleotide sequence ID" value="XM_002508632.1"/>
</dbReference>
<dbReference type="Gene3D" id="3.40.50.620">
    <property type="entry name" value="HUPs"/>
    <property type="match status" value="1"/>
</dbReference>
<dbReference type="SUPFAM" id="SSF52402">
    <property type="entry name" value="Adenine nucleotide alpha hydrolases-like"/>
    <property type="match status" value="1"/>
</dbReference>
<dbReference type="Proteomes" id="UP000002009">
    <property type="component" value="Chromosome 10"/>
</dbReference>
<dbReference type="GeneID" id="8246955"/>
<dbReference type="InParanoid" id="C1FI56"/>
<gene>
    <name evidence="3" type="ORF">MICPUN_102582</name>
</gene>
<evidence type="ECO:0000259" key="2">
    <source>
        <dbReference type="Pfam" id="PF00582"/>
    </source>
</evidence>
<organism evidence="3 4">
    <name type="scientific">Micromonas commoda (strain RCC299 / NOUM17 / CCMP2709)</name>
    <name type="common">Picoplanktonic green alga</name>
    <dbReference type="NCBI Taxonomy" id="296587"/>
    <lineage>
        <taxon>Eukaryota</taxon>
        <taxon>Viridiplantae</taxon>
        <taxon>Chlorophyta</taxon>
        <taxon>Mamiellophyceae</taxon>
        <taxon>Mamiellales</taxon>
        <taxon>Mamiellaceae</taxon>
        <taxon>Micromonas</taxon>
    </lineage>
</organism>